<dbReference type="EMBL" id="DF820489">
    <property type="protein sequence ID" value="GAK30891.1"/>
    <property type="molecule type" value="Genomic_DNA"/>
</dbReference>
<evidence type="ECO:0000256" key="3">
    <source>
        <dbReference type="ARBA" id="ARBA00022475"/>
    </source>
</evidence>
<dbReference type="CDD" id="cd17329">
    <property type="entry name" value="MFS_MdtH_MDR_like"/>
    <property type="match status" value="1"/>
</dbReference>
<dbReference type="InterPro" id="IPR050171">
    <property type="entry name" value="MFS_Transporters"/>
</dbReference>
<feature type="transmembrane region" description="Helical" evidence="7">
    <location>
        <begin position="133"/>
        <end position="156"/>
    </location>
</feature>
<evidence type="ECO:0000256" key="1">
    <source>
        <dbReference type="ARBA" id="ARBA00004651"/>
    </source>
</evidence>
<evidence type="ECO:0000256" key="7">
    <source>
        <dbReference type="SAM" id="Phobius"/>
    </source>
</evidence>
<evidence type="ECO:0000313" key="9">
    <source>
        <dbReference type="EMBL" id="GAK30891.1"/>
    </source>
</evidence>
<keyword evidence="5 7" id="KW-1133">Transmembrane helix</keyword>
<dbReference type="Gene3D" id="1.20.1250.20">
    <property type="entry name" value="MFS general substrate transporter like domains"/>
    <property type="match status" value="2"/>
</dbReference>
<dbReference type="PANTHER" id="PTHR23517">
    <property type="entry name" value="RESISTANCE PROTEIN MDTM, PUTATIVE-RELATED-RELATED"/>
    <property type="match status" value="1"/>
</dbReference>
<dbReference type="Proteomes" id="UP000030643">
    <property type="component" value="Unassembled WGS sequence"/>
</dbReference>
<evidence type="ECO:0000256" key="2">
    <source>
        <dbReference type="ARBA" id="ARBA00022448"/>
    </source>
</evidence>
<comment type="subcellular location">
    <subcellularLocation>
        <location evidence="1">Cell membrane</location>
        <topology evidence="1">Multi-pass membrane protein</topology>
    </subcellularLocation>
</comment>
<feature type="transmembrane region" description="Helical" evidence="7">
    <location>
        <begin position="103"/>
        <end position="121"/>
    </location>
</feature>
<feature type="transmembrane region" description="Helical" evidence="7">
    <location>
        <begin position="301"/>
        <end position="326"/>
    </location>
</feature>
<feature type="transmembrane region" description="Helical" evidence="7">
    <location>
        <begin position="43"/>
        <end position="64"/>
    </location>
</feature>
<feature type="transmembrane region" description="Helical" evidence="7">
    <location>
        <begin position="162"/>
        <end position="182"/>
    </location>
</feature>
<feature type="transmembrane region" description="Helical" evidence="7">
    <location>
        <begin position="338"/>
        <end position="361"/>
    </location>
</feature>
<feature type="transmembrane region" description="Helical" evidence="7">
    <location>
        <begin position="203"/>
        <end position="225"/>
    </location>
</feature>
<feature type="transmembrane region" description="Helical" evidence="7">
    <location>
        <begin position="277"/>
        <end position="295"/>
    </location>
</feature>
<dbReference type="PROSITE" id="PS50850">
    <property type="entry name" value="MFS"/>
    <property type="match status" value="1"/>
</dbReference>
<dbReference type="InterPro" id="IPR036259">
    <property type="entry name" value="MFS_trans_sf"/>
</dbReference>
<proteinExistence type="predicted"/>
<dbReference type="GO" id="GO:0022857">
    <property type="term" value="F:transmembrane transporter activity"/>
    <property type="evidence" value="ECO:0007669"/>
    <property type="project" value="InterPro"/>
</dbReference>
<feature type="transmembrane region" description="Helical" evidence="7">
    <location>
        <begin position="245"/>
        <end position="265"/>
    </location>
</feature>
<dbReference type="RefSeq" id="WP_027698952.1">
    <property type="nucleotide sequence ID" value="NZ_DF820489.1"/>
</dbReference>
<keyword evidence="3" id="KW-1003">Cell membrane</keyword>
<keyword evidence="10" id="KW-1185">Reference proteome</keyword>
<organism evidence="9 10">
    <name type="scientific">Weissella oryzae (strain DSM 25784 / JCM 18191 / LMG 30913 / SG25)</name>
    <dbReference type="NCBI Taxonomy" id="1329250"/>
    <lineage>
        <taxon>Bacteria</taxon>
        <taxon>Bacillati</taxon>
        <taxon>Bacillota</taxon>
        <taxon>Bacilli</taxon>
        <taxon>Lactobacillales</taxon>
        <taxon>Lactobacillaceae</taxon>
        <taxon>Weissella</taxon>
    </lineage>
</organism>
<gene>
    <name evidence="9" type="ORF">WOSG25_060090</name>
</gene>
<dbReference type="InterPro" id="IPR020846">
    <property type="entry name" value="MFS_dom"/>
</dbReference>
<evidence type="ECO:0000256" key="4">
    <source>
        <dbReference type="ARBA" id="ARBA00022692"/>
    </source>
</evidence>
<protein>
    <submittedName>
        <fullName evidence="9">Major facilitator superfamily transporter</fullName>
    </submittedName>
</protein>
<dbReference type="eggNOG" id="COG2814">
    <property type="taxonomic scope" value="Bacteria"/>
</dbReference>
<feature type="transmembrane region" description="Helical" evidence="7">
    <location>
        <begin position="76"/>
        <end position="97"/>
    </location>
</feature>
<dbReference type="AlphaFoldDB" id="A0A069D0P2"/>
<dbReference type="STRING" id="1329250.WOSG25_060090"/>
<name>A0A069D0P2_WEIOS</name>
<reference evidence="10" key="1">
    <citation type="journal article" date="2014" name="Genome Announc.">
        <title>Draft genome sequence of Weissella oryzae SG25T, isolated from fermented rice grains.</title>
        <authorList>
            <person name="Tanizawa Y."/>
            <person name="Fujisawa T."/>
            <person name="Mochizuki T."/>
            <person name="Kaminuma E."/>
            <person name="Suzuki Y."/>
            <person name="Nakamura Y."/>
            <person name="Tohno M."/>
        </authorList>
    </citation>
    <scope>NUCLEOTIDE SEQUENCE [LARGE SCALE GENOMIC DNA]</scope>
    <source>
        <strain evidence="10">DSM 25784 / JCM 18191 / LMG 30913 / SG25</strain>
    </source>
</reference>
<dbReference type="SUPFAM" id="SSF103473">
    <property type="entry name" value="MFS general substrate transporter"/>
    <property type="match status" value="1"/>
</dbReference>
<accession>A0A069D0P2</accession>
<dbReference type="OrthoDB" id="3268460at2"/>
<sequence>MQARRVGLPLKWLLTVSFINSFGFDFLWPLASVYIHEQLGQDMVTVGWVLFVNALLQMIGALLAGRLFDKFQPYKLFRAGALAMMVFLSLLVVWHGWPIFPVLLSATGFLFGWLTALINSYGTRVYSHDGRFVFNMLYFIANFGMAFGTALVGFIYGWGVQWLFISALILYTVMLIVAWRFLGMEFPQLEHVEGRNHKFKSIMPAWNLIIIYTLVVALVVLHTAYVQWQGNLSVYMSSILRLPLWQYSILWTINGVLIGVFQLMINVLNVSASRKIMIMQILVGLGLFGLAFLVLPFAKTFAAFAVAMAITTLGETIAFPMVPVLVNEITPMDLKGRYQGVLSAAPSLGRAIGPVAGGALIELDGYKVLFDTAAGMSFVALIGIAIVMAVGFRKTSKFGQ</sequence>
<dbReference type="GO" id="GO:0005886">
    <property type="term" value="C:plasma membrane"/>
    <property type="evidence" value="ECO:0007669"/>
    <property type="project" value="UniProtKB-SubCell"/>
</dbReference>
<evidence type="ECO:0000313" key="10">
    <source>
        <dbReference type="Proteomes" id="UP000030643"/>
    </source>
</evidence>
<keyword evidence="2" id="KW-0813">Transport</keyword>
<dbReference type="InterPro" id="IPR011701">
    <property type="entry name" value="MFS"/>
</dbReference>
<feature type="transmembrane region" description="Helical" evidence="7">
    <location>
        <begin position="12"/>
        <end position="31"/>
    </location>
</feature>
<keyword evidence="4 7" id="KW-0812">Transmembrane</keyword>
<feature type="transmembrane region" description="Helical" evidence="7">
    <location>
        <begin position="373"/>
        <end position="392"/>
    </location>
</feature>
<dbReference type="PANTHER" id="PTHR23517:SF10">
    <property type="entry name" value="MAJOR FACILITATOR SUPERFAMILY (MFS) PROFILE DOMAIN-CONTAINING PROTEIN"/>
    <property type="match status" value="1"/>
</dbReference>
<dbReference type="eggNOG" id="COG0477">
    <property type="taxonomic scope" value="Bacteria"/>
</dbReference>
<feature type="domain" description="Major facilitator superfamily (MFS) profile" evidence="8">
    <location>
        <begin position="208"/>
        <end position="400"/>
    </location>
</feature>
<keyword evidence="6 7" id="KW-0472">Membrane</keyword>
<dbReference type="Pfam" id="PF07690">
    <property type="entry name" value="MFS_1"/>
    <property type="match status" value="1"/>
</dbReference>
<evidence type="ECO:0000256" key="6">
    <source>
        <dbReference type="ARBA" id="ARBA00023136"/>
    </source>
</evidence>
<evidence type="ECO:0000256" key="5">
    <source>
        <dbReference type="ARBA" id="ARBA00022989"/>
    </source>
</evidence>
<evidence type="ECO:0000259" key="8">
    <source>
        <dbReference type="PROSITE" id="PS50850"/>
    </source>
</evidence>